<evidence type="ECO:0008006" key="5">
    <source>
        <dbReference type="Google" id="ProtNLM"/>
    </source>
</evidence>
<dbReference type="RefSeq" id="XP_014565668.1">
    <property type="nucleotide sequence ID" value="XM_014710182.1"/>
</dbReference>
<sequence length="240" mass="25041">MFASSAALLAFATLACAGSTYTVAVGIDETTGMPGTGFDPNDRSISSRILPQVGDTVVFTWAPASEEISRSLASGFQSAEYSVTQTSFDQPCTSVTGWDSGVHNTTLFGAQNAHNYTIIIPNMQPYWFASTNGNTCQQGAVFSINSNVSDPQTDPFDFAKRARHAQALAAVTTLTSDSASSTSTAMTLASITSATVTHTPIISGQTSDMSTTRWSGRGAVIVPTACVLGVLLVLGFINAL</sequence>
<organism evidence="3 4">
    <name type="scientific">Mixia osmundae (strain CBS 9802 / IAM 14324 / JCM 22182 / KY 12970)</name>
    <dbReference type="NCBI Taxonomy" id="764103"/>
    <lineage>
        <taxon>Eukaryota</taxon>
        <taxon>Fungi</taxon>
        <taxon>Dikarya</taxon>
        <taxon>Basidiomycota</taxon>
        <taxon>Pucciniomycotina</taxon>
        <taxon>Mixiomycetes</taxon>
        <taxon>Mixiales</taxon>
        <taxon>Mixiaceae</taxon>
        <taxon>Mixia</taxon>
    </lineage>
</organism>
<dbReference type="Proteomes" id="UP000009131">
    <property type="component" value="Unassembled WGS sequence"/>
</dbReference>
<keyword evidence="1" id="KW-1133">Transmembrane helix</keyword>
<accession>G7DSX2</accession>
<evidence type="ECO:0000256" key="1">
    <source>
        <dbReference type="SAM" id="Phobius"/>
    </source>
</evidence>
<reference evidence="3 4" key="2">
    <citation type="journal article" date="2012" name="Open Biol.">
        <title>Characteristics of nucleosomes and linker DNA regions on the genome of the basidiomycete Mixia osmundae revealed by mono- and dinucleosome mapping.</title>
        <authorList>
            <person name="Nishida H."/>
            <person name="Kondo S."/>
            <person name="Matsumoto T."/>
            <person name="Suzuki Y."/>
            <person name="Yoshikawa H."/>
            <person name="Taylor T.D."/>
            <person name="Sugiyama J."/>
        </authorList>
    </citation>
    <scope>NUCLEOTIDE SEQUENCE [LARGE SCALE GENOMIC DNA]</scope>
    <source>
        <strain evidence="4">CBS 9802 / IAM 14324 / JCM 22182 / KY 12970</strain>
    </source>
</reference>
<dbReference type="SUPFAM" id="SSF49503">
    <property type="entry name" value="Cupredoxins"/>
    <property type="match status" value="1"/>
</dbReference>
<feature type="signal peptide" evidence="2">
    <location>
        <begin position="1"/>
        <end position="17"/>
    </location>
</feature>
<reference evidence="3 4" key="1">
    <citation type="journal article" date="2011" name="J. Gen. Appl. Microbiol.">
        <title>Draft genome sequencing of the enigmatic basidiomycete Mixia osmundae.</title>
        <authorList>
            <person name="Nishida H."/>
            <person name="Nagatsuka Y."/>
            <person name="Sugiyama J."/>
        </authorList>
    </citation>
    <scope>NUCLEOTIDE SEQUENCE [LARGE SCALE GENOMIC DNA]</scope>
    <source>
        <strain evidence="4">CBS 9802 / IAM 14324 / JCM 22182 / KY 12970</strain>
    </source>
</reference>
<keyword evidence="2" id="KW-0732">Signal</keyword>
<comment type="caution">
    <text evidence="3">The sequence shown here is derived from an EMBL/GenBank/DDBJ whole genome shotgun (WGS) entry which is preliminary data.</text>
</comment>
<keyword evidence="4" id="KW-1185">Reference proteome</keyword>
<keyword evidence="1" id="KW-0812">Transmembrane</keyword>
<name>G7DSX2_MIXOS</name>
<dbReference type="STRING" id="764103.G7DSX2"/>
<dbReference type="HOGENOM" id="CLU_1156639_0_0_1"/>
<protein>
    <recommendedName>
        <fullName evidence="5">Phytocyanin domain-containing protein</fullName>
    </recommendedName>
</protein>
<dbReference type="PANTHER" id="PTHR34883">
    <property type="entry name" value="SERINE-RICH PROTEIN, PUTATIVE-RELATED-RELATED"/>
    <property type="match status" value="1"/>
</dbReference>
<dbReference type="InParanoid" id="G7DSX2"/>
<feature type="transmembrane region" description="Helical" evidence="1">
    <location>
        <begin position="214"/>
        <end position="237"/>
    </location>
</feature>
<gene>
    <name evidence="3" type="primary">Mo00327</name>
    <name evidence="3" type="ORF">E5Q_00327</name>
</gene>
<proteinExistence type="predicted"/>
<dbReference type="Gene3D" id="2.60.40.420">
    <property type="entry name" value="Cupredoxins - blue copper proteins"/>
    <property type="match status" value="1"/>
</dbReference>
<evidence type="ECO:0000256" key="2">
    <source>
        <dbReference type="SAM" id="SignalP"/>
    </source>
</evidence>
<dbReference type="PANTHER" id="PTHR34883:SF15">
    <property type="entry name" value="EXTRACELLULAR SERINE-RICH PROTEIN"/>
    <property type="match status" value="1"/>
</dbReference>
<dbReference type="InterPro" id="IPR052953">
    <property type="entry name" value="Ser-rich/MCO-related"/>
</dbReference>
<dbReference type="OrthoDB" id="1921208at2759"/>
<dbReference type="eggNOG" id="ENOG502SDM1">
    <property type="taxonomic scope" value="Eukaryota"/>
</dbReference>
<feature type="chain" id="PRO_5009955480" description="Phytocyanin domain-containing protein" evidence="2">
    <location>
        <begin position="18"/>
        <end position="240"/>
    </location>
</feature>
<keyword evidence="1" id="KW-0472">Membrane</keyword>
<dbReference type="EMBL" id="BABT02000014">
    <property type="protein sequence ID" value="GAA93682.1"/>
    <property type="molecule type" value="Genomic_DNA"/>
</dbReference>
<evidence type="ECO:0000313" key="4">
    <source>
        <dbReference type="Proteomes" id="UP000009131"/>
    </source>
</evidence>
<dbReference type="AlphaFoldDB" id="G7DSX2"/>
<dbReference type="InterPro" id="IPR008972">
    <property type="entry name" value="Cupredoxin"/>
</dbReference>
<evidence type="ECO:0000313" key="3">
    <source>
        <dbReference type="EMBL" id="GAA93682.1"/>
    </source>
</evidence>